<protein>
    <submittedName>
        <fullName evidence="1">Uncharacterized protein</fullName>
    </submittedName>
</protein>
<evidence type="ECO:0000313" key="1">
    <source>
        <dbReference type="EMBL" id="KAA3483861.1"/>
    </source>
</evidence>
<accession>A0A5B6WPP9</accession>
<dbReference type="Proteomes" id="UP000325315">
    <property type="component" value="Unassembled WGS sequence"/>
</dbReference>
<dbReference type="AlphaFoldDB" id="A0A5B6WPP9"/>
<gene>
    <name evidence="1" type="ORF">EPI10_005996</name>
</gene>
<reference evidence="2" key="1">
    <citation type="journal article" date="2019" name="Plant Biotechnol. J.">
        <title>Genome sequencing of the Australian wild diploid species Gossypium australe highlights disease resistance and delayed gland morphogenesis.</title>
        <authorList>
            <person name="Cai Y."/>
            <person name="Cai X."/>
            <person name="Wang Q."/>
            <person name="Wang P."/>
            <person name="Zhang Y."/>
            <person name="Cai C."/>
            <person name="Xu Y."/>
            <person name="Wang K."/>
            <person name="Zhou Z."/>
            <person name="Wang C."/>
            <person name="Geng S."/>
            <person name="Li B."/>
            <person name="Dong Q."/>
            <person name="Hou Y."/>
            <person name="Wang H."/>
            <person name="Ai P."/>
            <person name="Liu Z."/>
            <person name="Yi F."/>
            <person name="Sun M."/>
            <person name="An G."/>
            <person name="Cheng J."/>
            <person name="Zhang Y."/>
            <person name="Shi Q."/>
            <person name="Xie Y."/>
            <person name="Shi X."/>
            <person name="Chang Y."/>
            <person name="Huang F."/>
            <person name="Chen Y."/>
            <person name="Hong S."/>
            <person name="Mi L."/>
            <person name="Sun Q."/>
            <person name="Zhang L."/>
            <person name="Zhou B."/>
            <person name="Peng R."/>
            <person name="Zhang X."/>
            <person name="Liu F."/>
        </authorList>
    </citation>
    <scope>NUCLEOTIDE SEQUENCE [LARGE SCALE GENOMIC DNA]</scope>
    <source>
        <strain evidence="2">cv. PA1801</strain>
    </source>
</reference>
<name>A0A5B6WPP9_9ROSI</name>
<sequence>MSEIISLLFWPYQNIGKVGAVAYKLQSPVGATVHPVFYERNQLVLSIDKWASEATKLLQNRRLLGGTLSQKMLLGRLYPHCRLKFQISSLRTRMH</sequence>
<organism evidence="1 2">
    <name type="scientific">Gossypium australe</name>
    <dbReference type="NCBI Taxonomy" id="47621"/>
    <lineage>
        <taxon>Eukaryota</taxon>
        <taxon>Viridiplantae</taxon>
        <taxon>Streptophyta</taxon>
        <taxon>Embryophyta</taxon>
        <taxon>Tracheophyta</taxon>
        <taxon>Spermatophyta</taxon>
        <taxon>Magnoliopsida</taxon>
        <taxon>eudicotyledons</taxon>
        <taxon>Gunneridae</taxon>
        <taxon>Pentapetalae</taxon>
        <taxon>rosids</taxon>
        <taxon>malvids</taxon>
        <taxon>Malvales</taxon>
        <taxon>Malvaceae</taxon>
        <taxon>Malvoideae</taxon>
        <taxon>Gossypium</taxon>
    </lineage>
</organism>
<comment type="caution">
    <text evidence="1">The sequence shown here is derived from an EMBL/GenBank/DDBJ whole genome shotgun (WGS) entry which is preliminary data.</text>
</comment>
<evidence type="ECO:0000313" key="2">
    <source>
        <dbReference type="Proteomes" id="UP000325315"/>
    </source>
</evidence>
<proteinExistence type="predicted"/>
<dbReference type="EMBL" id="SMMG02000002">
    <property type="protein sequence ID" value="KAA3483861.1"/>
    <property type="molecule type" value="Genomic_DNA"/>
</dbReference>
<keyword evidence="2" id="KW-1185">Reference proteome</keyword>